<dbReference type="RefSeq" id="WP_386754140.1">
    <property type="nucleotide sequence ID" value="NZ_JBHSNM010000002.1"/>
</dbReference>
<sequence>MRATTLAIALVATLACGPAAAGRAYVAIEQRLSSDQLHATGLDQLSREQLALLNRLLQEEQDAAVAASAHEPEGPIESAIRGDVRGWEKGTVFELDNGQRWRVVDGEYFSSTPLAHPKATVRPGALSSWYLRIEGISVGAKVRRVDTGR</sequence>
<keyword evidence="3" id="KW-1185">Reference proteome</keyword>
<dbReference type="Proteomes" id="UP001596036">
    <property type="component" value="Unassembled WGS sequence"/>
</dbReference>
<accession>A0ABW0SLT8</accession>
<organism evidence="2 3">
    <name type="scientific">Lysobacter yangpyeongensis</name>
    <dbReference type="NCBI Taxonomy" id="346182"/>
    <lineage>
        <taxon>Bacteria</taxon>
        <taxon>Pseudomonadati</taxon>
        <taxon>Pseudomonadota</taxon>
        <taxon>Gammaproteobacteria</taxon>
        <taxon>Lysobacterales</taxon>
        <taxon>Lysobacteraceae</taxon>
        <taxon>Lysobacter</taxon>
    </lineage>
</organism>
<keyword evidence="1" id="KW-0732">Signal</keyword>
<evidence type="ECO:0000313" key="2">
    <source>
        <dbReference type="EMBL" id="MFC5569821.1"/>
    </source>
</evidence>
<evidence type="ECO:0000256" key="1">
    <source>
        <dbReference type="SAM" id="SignalP"/>
    </source>
</evidence>
<gene>
    <name evidence="2" type="ORF">ACFPN1_07080</name>
</gene>
<dbReference type="EMBL" id="JBHSNM010000002">
    <property type="protein sequence ID" value="MFC5569821.1"/>
    <property type="molecule type" value="Genomic_DNA"/>
</dbReference>
<name>A0ABW0SLT8_9GAMM</name>
<comment type="caution">
    <text evidence="2">The sequence shown here is derived from an EMBL/GenBank/DDBJ whole genome shotgun (WGS) entry which is preliminary data.</text>
</comment>
<feature type="chain" id="PRO_5046753315" description="Secreted protein" evidence="1">
    <location>
        <begin position="22"/>
        <end position="149"/>
    </location>
</feature>
<feature type="signal peptide" evidence="1">
    <location>
        <begin position="1"/>
        <end position="21"/>
    </location>
</feature>
<evidence type="ECO:0000313" key="3">
    <source>
        <dbReference type="Proteomes" id="UP001596036"/>
    </source>
</evidence>
<proteinExistence type="predicted"/>
<protein>
    <recommendedName>
        <fullName evidence="4">Secreted protein</fullName>
    </recommendedName>
</protein>
<dbReference type="PROSITE" id="PS51257">
    <property type="entry name" value="PROKAR_LIPOPROTEIN"/>
    <property type="match status" value="1"/>
</dbReference>
<reference evidence="3" key="1">
    <citation type="journal article" date="2019" name="Int. J. Syst. Evol. Microbiol.">
        <title>The Global Catalogue of Microorganisms (GCM) 10K type strain sequencing project: providing services to taxonomists for standard genome sequencing and annotation.</title>
        <authorList>
            <consortium name="The Broad Institute Genomics Platform"/>
            <consortium name="The Broad Institute Genome Sequencing Center for Infectious Disease"/>
            <person name="Wu L."/>
            <person name="Ma J."/>
        </authorList>
    </citation>
    <scope>NUCLEOTIDE SEQUENCE [LARGE SCALE GENOMIC DNA]</scope>
    <source>
        <strain evidence="3">KACC 11407</strain>
    </source>
</reference>
<evidence type="ECO:0008006" key="4">
    <source>
        <dbReference type="Google" id="ProtNLM"/>
    </source>
</evidence>